<dbReference type="EMBL" id="CP041616">
    <property type="protein sequence ID" value="QDO87464.1"/>
    <property type="molecule type" value="Genomic_DNA"/>
</dbReference>
<dbReference type="Gene3D" id="3.40.50.1820">
    <property type="entry name" value="alpha/beta hydrolase"/>
    <property type="match status" value="1"/>
</dbReference>
<dbReference type="RefSeq" id="WP_143782122.1">
    <property type="nucleotide sequence ID" value="NZ_CP041616.1"/>
</dbReference>
<reference evidence="3 4" key="1">
    <citation type="submission" date="2019-07" db="EMBL/GenBank/DDBJ databases">
        <title>complete genome sequencing of Ornithinimicrobium sp. H23M54.</title>
        <authorList>
            <person name="Bae J.-W."/>
            <person name="Lee S.-Y."/>
        </authorList>
    </citation>
    <scope>NUCLEOTIDE SEQUENCE [LARGE SCALE GENOMIC DNA]</scope>
    <source>
        <strain evidence="3 4">H23M54</strain>
    </source>
</reference>
<dbReference type="InterPro" id="IPR029058">
    <property type="entry name" value="AB_hydrolase_fold"/>
</dbReference>
<proteinExistence type="predicted"/>
<keyword evidence="1 3" id="KW-0378">Hydrolase</keyword>
<accession>A0A516G7F8</accession>
<evidence type="ECO:0000259" key="2">
    <source>
        <dbReference type="Pfam" id="PF07859"/>
    </source>
</evidence>
<dbReference type="InterPro" id="IPR013094">
    <property type="entry name" value="AB_hydrolase_3"/>
</dbReference>
<dbReference type="InterPro" id="IPR050300">
    <property type="entry name" value="GDXG_lipolytic_enzyme"/>
</dbReference>
<name>A0A516G7F8_9MICO</name>
<dbReference type="Pfam" id="PF07859">
    <property type="entry name" value="Abhydrolase_3"/>
    <property type="match status" value="1"/>
</dbReference>
<sequence length="288" mass="31065">MPSWQARAVSRYLRVTRKRRYRTPEDGERSLAHALPEAPPVRSLAGRVSAERMAGATVHRVAPAGGAPDGGGPLIYWHGGAFVNGVARQHWQLIDHLTRATRRDVLVPQYGLAPTHDLGDALPLLAAVLEAVPDDLPVHVLGDSAGGTLALLQTQRHPGRVAGLTLIAPWLDLSMSNPAVDALEPHDPWLTRAGLRPAARAWAGGRDLRHLDVSPLFGDLERLPPTLVLVGNRDICLPDCELLAARAPAAVTLRVGVGLPHVYPLLPIPEARPARAEIVQHTEDTLSW</sequence>
<dbReference type="PANTHER" id="PTHR48081:SF8">
    <property type="entry name" value="ALPHA_BETA HYDROLASE FOLD-3 DOMAIN-CONTAINING PROTEIN-RELATED"/>
    <property type="match status" value="1"/>
</dbReference>
<evidence type="ECO:0000256" key="1">
    <source>
        <dbReference type="ARBA" id="ARBA00022801"/>
    </source>
</evidence>
<keyword evidence="4" id="KW-1185">Reference proteome</keyword>
<evidence type="ECO:0000313" key="3">
    <source>
        <dbReference type="EMBL" id="QDO87464.1"/>
    </source>
</evidence>
<dbReference type="GO" id="GO:0016787">
    <property type="term" value="F:hydrolase activity"/>
    <property type="evidence" value="ECO:0007669"/>
    <property type="project" value="UniProtKB-KW"/>
</dbReference>
<protein>
    <submittedName>
        <fullName evidence="3">Alpha/beta hydrolase</fullName>
    </submittedName>
</protein>
<feature type="domain" description="Alpha/beta hydrolase fold-3" evidence="2">
    <location>
        <begin position="74"/>
        <end position="263"/>
    </location>
</feature>
<gene>
    <name evidence="3" type="ORF">FNH13_03210</name>
</gene>
<dbReference type="KEGG" id="orz:FNH13_03210"/>
<dbReference type="SUPFAM" id="SSF53474">
    <property type="entry name" value="alpha/beta-Hydrolases"/>
    <property type="match status" value="1"/>
</dbReference>
<dbReference type="AlphaFoldDB" id="A0A516G7F8"/>
<dbReference type="PANTHER" id="PTHR48081">
    <property type="entry name" value="AB HYDROLASE SUPERFAMILY PROTEIN C4A8.06C"/>
    <property type="match status" value="1"/>
</dbReference>
<organism evidence="3 4">
    <name type="scientific">Ornithinimicrobium ciconiae</name>
    <dbReference type="NCBI Taxonomy" id="2594265"/>
    <lineage>
        <taxon>Bacteria</taxon>
        <taxon>Bacillati</taxon>
        <taxon>Actinomycetota</taxon>
        <taxon>Actinomycetes</taxon>
        <taxon>Micrococcales</taxon>
        <taxon>Ornithinimicrobiaceae</taxon>
        <taxon>Ornithinimicrobium</taxon>
    </lineage>
</organism>
<evidence type="ECO:0000313" key="4">
    <source>
        <dbReference type="Proteomes" id="UP000315395"/>
    </source>
</evidence>
<dbReference type="Proteomes" id="UP000315395">
    <property type="component" value="Chromosome"/>
</dbReference>
<dbReference type="OrthoDB" id="9803828at2"/>